<evidence type="ECO:0008006" key="3">
    <source>
        <dbReference type="Google" id="ProtNLM"/>
    </source>
</evidence>
<dbReference type="RefSeq" id="WP_091781290.1">
    <property type="nucleotide sequence ID" value="NZ_LT629711.1"/>
</dbReference>
<accession>A0A1H0MH21</accession>
<gene>
    <name evidence="1" type="ORF">SAMN04489867_0611</name>
</gene>
<dbReference type="OrthoDB" id="3780655at2"/>
<protein>
    <recommendedName>
        <fullName evidence="3">LicD family protein</fullName>
    </recommendedName>
</protein>
<organism evidence="1 2">
    <name type="scientific">Pedococcus dokdonensis</name>
    <dbReference type="NCBI Taxonomy" id="443156"/>
    <lineage>
        <taxon>Bacteria</taxon>
        <taxon>Bacillati</taxon>
        <taxon>Actinomycetota</taxon>
        <taxon>Actinomycetes</taxon>
        <taxon>Micrococcales</taxon>
        <taxon>Intrasporangiaceae</taxon>
        <taxon>Pedococcus</taxon>
    </lineage>
</organism>
<dbReference type="EMBL" id="LT629711">
    <property type="protein sequence ID" value="SDO79743.1"/>
    <property type="molecule type" value="Genomic_DNA"/>
</dbReference>
<dbReference type="STRING" id="443156.SAMN04489867_0611"/>
<dbReference type="AlphaFoldDB" id="A0A1H0MH21"/>
<name>A0A1H0MH21_9MICO</name>
<proteinExistence type="predicted"/>
<dbReference type="Proteomes" id="UP000199077">
    <property type="component" value="Chromosome I"/>
</dbReference>
<evidence type="ECO:0000313" key="1">
    <source>
        <dbReference type="EMBL" id="SDO79743.1"/>
    </source>
</evidence>
<evidence type="ECO:0000313" key="2">
    <source>
        <dbReference type="Proteomes" id="UP000199077"/>
    </source>
</evidence>
<sequence length="434" mass="47994">MTAGAEPLADLEDIIRAGRALYPDLDFIAQNGLLDLRLGHTGVRRLRVEGPPEQFLHLQSIGVDTTKGAIGKRDAKVTTSSWHKNFGDAFNSVRLLDVEHPSGTSVHTGQDSPGWVELTFKKPVDLQRVRLRNVSATTARRIRGFRVLVEGPDGWVVAYDHRARIEQLRQFLTAPAANGASPELAALLPILADTFGGFYEEARKALDALTDVPDPDRAQFRTIVTRTLLADRSMEWTVHGPQRCFRFWSDTEKVRYITSAVEISDALATLTPNVCFGFGAALSVVRDGALIPHDDDLDIIIAFDPHEARNLNEGLARVEQHLRPLGFTVTGNFSAHRHVRRPGAKHVDVFVGLFEGDVVSWYPGARGALTRDMMFPTSSAPLMGVTCPLPRNPLVYLEKLYGAGWRHPDPNFRHTWDRSAYADLAGRKPATTGS</sequence>
<keyword evidence="2" id="KW-1185">Reference proteome</keyword>
<reference evidence="2" key="1">
    <citation type="submission" date="2016-10" db="EMBL/GenBank/DDBJ databases">
        <authorList>
            <person name="Varghese N."/>
            <person name="Submissions S."/>
        </authorList>
    </citation>
    <scope>NUCLEOTIDE SEQUENCE [LARGE SCALE GENOMIC DNA]</scope>
    <source>
        <strain evidence="2">DSM 22329</strain>
    </source>
</reference>